<dbReference type="RefSeq" id="WP_097798376.1">
    <property type="nucleotide sequence ID" value="NZ_CP025570.1"/>
</dbReference>
<dbReference type="GO" id="GO:0005524">
    <property type="term" value="F:ATP binding"/>
    <property type="evidence" value="ECO:0007669"/>
    <property type="project" value="InterPro"/>
</dbReference>
<dbReference type="GO" id="GO:0016887">
    <property type="term" value="F:ATP hydrolysis activity"/>
    <property type="evidence" value="ECO:0007669"/>
    <property type="project" value="InterPro"/>
</dbReference>
<dbReference type="InterPro" id="IPR027417">
    <property type="entry name" value="P-loop_NTPase"/>
</dbReference>
<name>A0A3Q9UJS7_9ACTN</name>
<dbReference type="Proteomes" id="UP000285875">
    <property type="component" value="Chromosome"/>
</dbReference>
<evidence type="ECO:0000313" key="3">
    <source>
        <dbReference type="Proteomes" id="UP000285875"/>
    </source>
</evidence>
<dbReference type="SUPFAM" id="SSF52540">
    <property type="entry name" value="P-loop containing nucleoside triphosphate hydrolases"/>
    <property type="match status" value="1"/>
</dbReference>
<organism evidence="2 3">
    <name type="scientific">Acidipropionibacterium jensenii</name>
    <dbReference type="NCBI Taxonomy" id="1749"/>
    <lineage>
        <taxon>Bacteria</taxon>
        <taxon>Bacillati</taxon>
        <taxon>Actinomycetota</taxon>
        <taxon>Actinomycetes</taxon>
        <taxon>Propionibacteriales</taxon>
        <taxon>Propionibacteriaceae</taxon>
        <taxon>Acidipropionibacterium</taxon>
    </lineage>
</organism>
<dbReference type="Pfam" id="PF00005">
    <property type="entry name" value="ABC_tran"/>
    <property type="match status" value="1"/>
</dbReference>
<feature type="domain" description="ABC transporter" evidence="1">
    <location>
        <begin position="23"/>
        <end position="119"/>
    </location>
</feature>
<dbReference type="InterPro" id="IPR003439">
    <property type="entry name" value="ABC_transporter-like_ATP-bd"/>
</dbReference>
<dbReference type="AlphaFoldDB" id="A0A3Q9UJS7"/>
<reference evidence="3" key="1">
    <citation type="submission" date="2017-12" db="EMBL/GenBank/DDBJ databases">
        <title>Whole genome sequencing of Acidipropionibacterium jensenii strains JS279 and JS280.</title>
        <authorList>
            <person name="Deptula P."/>
            <person name="Laine P."/>
            <person name="Smolander O.-P."/>
            <person name="Paulin L."/>
            <person name="Auvinen P."/>
            <person name="Varmanen P."/>
        </authorList>
    </citation>
    <scope>NUCLEOTIDE SEQUENCE [LARGE SCALE GENOMIC DNA]</scope>
    <source>
        <strain evidence="3">JS280</strain>
    </source>
</reference>
<protein>
    <submittedName>
        <fullName evidence="2">AAA family ATPase</fullName>
    </submittedName>
</protein>
<gene>
    <name evidence="2" type="ORF">C0Z10_02610</name>
</gene>
<sequence length="232" mass="25300">MTKLAIQAGDLHLASRRGLVYGPLDWTLEDGHLGIVTGPPDSGKSTLMLTLAGRMRPSRGSRLEVLGHQLPAAERWVQRHTSVTGVAGLDDLDDVVTVRSTVRERLAWLAPWYKIVRYPGNEQIAEICRLAFGDLPVPTAKTRVYELDEPSNLLLRIALSLASSPALITVDAVDQLHDLSDQDTVWSRLDAIAASGVTVVASTTDAHELDRIPWTTEPSHLDLTTTDVAEEA</sequence>
<accession>A0A3Q9UJS7</accession>
<dbReference type="KEGG" id="aji:C0Z10_02610"/>
<proteinExistence type="predicted"/>
<evidence type="ECO:0000313" key="2">
    <source>
        <dbReference type="EMBL" id="AZZ38817.1"/>
    </source>
</evidence>
<dbReference type="Gene3D" id="3.40.50.300">
    <property type="entry name" value="P-loop containing nucleotide triphosphate hydrolases"/>
    <property type="match status" value="1"/>
</dbReference>
<dbReference type="EMBL" id="CP025570">
    <property type="protein sequence ID" value="AZZ38817.1"/>
    <property type="molecule type" value="Genomic_DNA"/>
</dbReference>
<evidence type="ECO:0000259" key="1">
    <source>
        <dbReference type="Pfam" id="PF00005"/>
    </source>
</evidence>